<keyword evidence="4" id="KW-1185">Reference proteome</keyword>
<evidence type="ECO:0000259" key="2">
    <source>
        <dbReference type="PROSITE" id="PS50110"/>
    </source>
</evidence>
<dbReference type="InterPro" id="IPR011006">
    <property type="entry name" value="CheY-like_superfamily"/>
</dbReference>
<name>A0A364XVJ5_9BACT</name>
<sequence length="136" mass="15502">MLSLSKNILLVDDEVITNVVHKSVLNRSGSFGYIESVLNGRQALEFLERAITENKPLPDYIFLDINMPVMNGFDFLQDINNHFAIDHEKMKIIMLSSSIDPRDKIRARELGADDFICKPLGPPDLQRIFSDAEPQR</sequence>
<dbReference type="GO" id="GO:0000160">
    <property type="term" value="P:phosphorelay signal transduction system"/>
    <property type="evidence" value="ECO:0007669"/>
    <property type="project" value="InterPro"/>
</dbReference>
<dbReference type="PROSITE" id="PS50110">
    <property type="entry name" value="RESPONSE_REGULATORY"/>
    <property type="match status" value="1"/>
</dbReference>
<dbReference type="Proteomes" id="UP000251889">
    <property type="component" value="Unassembled WGS sequence"/>
</dbReference>
<reference evidence="3 4" key="1">
    <citation type="submission" date="2018-06" db="EMBL/GenBank/DDBJ databases">
        <title>Chryseolinea flavus sp. nov., a member of the phylum Bacteroidetes isolated from soil.</title>
        <authorList>
            <person name="Li Y."/>
            <person name="Wang J."/>
        </authorList>
    </citation>
    <scope>NUCLEOTIDE SEQUENCE [LARGE SCALE GENOMIC DNA]</scope>
    <source>
        <strain evidence="3 4">SDU1-6</strain>
    </source>
</reference>
<organism evidence="3 4">
    <name type="scientific">Pseudochryseolinea flava</name>
    <dbReference type="NCBI Taxonomy" id="2059302"/>
    <lineage>
        <taxon>Bacteria</taxon>
        <taxon>Pseudomonadati</taxon>
        <taxon>Bacteroidota</taxon>
        <taxon>Cytophagia</taxon>
        <taxon>Cytophagales</taxon>
        <taxon>Fulvivirgaceae</taxon>
        <taxon>Pseudochryseolinea</taxon>
    </lineage>
</organism>
<evidence type="ECO:0000313" key="4">
    <source>
        <dbReference type="Proteomes" id="UP000251889"/>
    </source>
</evidence>
<dbReference type="InterPro" id="IPR052893">
    <property type="entry name" value="TCS_response_regulator"/>
</dbReference>
<dbReference type="OrthoDB" id="1524091at2"/>
<dbReference type="Gene3D" id="3.40.50.2300">
    <property type="match status" value="1"/>
</dbReference>
<accession>A0A364XVJ5</accession>
<dbReference type="Pfam" id="PF00072">
    <property type="entry name" value="Response_reg"/>
    <property type="match status" value="1"/>
</dbReference>
<feature type="domain" description="Response regulatory" evidence="2">
    <location>
        <begin position="7"/>
        <end position="133"/>
    </location>
</feature>
<dbReference type="EMBL" id="QMFY01000021">
    <property type="protein sequence ID" value="RAV98149.1"/>
    <property type="molecule type" value="Genomic_DNA"/>
</dbReference>
<protein>
    <submittedName>
        <fullName evidence="3">Response regulator</fullName>
    </submittedName>
</protein>
<dbReference type="PANTHER" id="PTHR44520:SF2">
    <property type="entry name" value="RESPONSE REGULATOR RCP1"/>
    <property type="match status" value="1"/>
</dbReference>
<dbReference type="SUPFAM" id="SSF52172">
    <property type="entry name" value="CheY-like"/>
    <property type="match status" value="1"/>
</dbReference>
<keyword evidence="1" id="KW-0597">Phosphoprotein</keyword>
<dbReference type="AlphaFoldDB" id="A0A364XVJ5"/>
<gene>
    <name evidence="3" type="ORF">DQQ10_25110</name>
</gene>
<dbReference type="SMART" id="SM00448">
    <property type="entry name" value="REC"/>
    <property type="match status" value="1"/>
</dbReference>
<dbReference type="PANTHER" id="PTHR44520">
    <property type="entry name" value="RESPONSE REGULATOR RCP1-RELATED"/>
    <property type="match status" value="1"/>
</dbReference>
<comment type="caution">
    <text evidence="3">The sequence shown here is derived from an EMBL/GenBank/DDBJ whole genome shotgun (WGS) entry which is preliminary data.</text>
</comment>
<proteinExistence type="predicted"/>
<feature type="modified residue" description="4-aspartylphosphate" evidence="1">
    <location>
        <position position="64"/>
    </location>
</feature>
<evidence type="ECO:0000256" key="1">
    <source>
        <dbReference type="PROSITE-ProRule" id="PRU00169"/>
    </source>
</evidence>
<dbReference type="InterPro" id="IPR001789">
    <property type="entry name" value="Sig_transdc_resp-reg_receiver"/>
</dbReference>
<evidence type="ECO:0000313" key="3">
    <source>
        <dbReference type="EMBL" id="RAV98149.1"/>
    </source>
</evidence>